<protein>
    <submittedName>
        <fullName evidence="3">Aste57867_1027 protein</fullName>
    </submittedName>
</protein>
<dbReference type="NCBIfam" id="TIGR01571">
    <property type="entry name" value="A_thal_Cys_rich"/>
    <property type="match status" value="1"/>
</dbReference>
<dbReference type="Pfam" id="PF04749">
    <property type="entry name" value="PLAC8"/>
    <property type="match status" value="1"/>
</dbReference>
<accession>A0A485K5D6</accession>
<dbReference type="EMBL" id="VJMH01000070">
    <property type="protein sequence ID" value="KAF0719431.1"/>
    <property type="molecule type" value="Genomic_DNA"/>
</dbReference>
<feature type="transmembrane region" description="Helical" evidence="1">
    <location>
        <begin position="79"/>
        <end position="97"/>
    </location>
</feature>
<dbReference type="Proteomes" id="UP000332933">
    <property type="component" value="Unassembled WGS sequence"/>
</dbReference>
<reference evidence="3 4" key="1">
    <citation type="submission" date="2019-03" db="EMBL/GenBank/DDBJ databases">
        <authorList>
            <person name="Gaulin E."/>
            <person name="Dumas B."/>
        </authorList>
    </citation>
    <scope>NUCLEOTIDE SEQUENCE [LARGE SCALE GENOMIC DNA]</scope>
    <source>
        <strain evidence="3">CBS 568.67</strain>
    </source>
</reference>
<evidence type="ECO:0000313" key="3">
    <source>
        <dbReference type="EMBL" id="VFT78249.1"/>
    </source>
</evidence>
<name>A0A485K5D6_9STRA</name>
<keyword evidence="1" id="KW-0812">Transmembrane</keyword>
<dbReference type="OrthoDB" id="1045822at2759"/>
<dbReference type="PANTHER" id="PTHR15907">
    <property type="entry name" value="DUF614 FAMILY PROTEIN-RELATED"/>
    <property type="match status" value="1"/>
</dbReference>
<proteinExistence type="predicted"/>
<gene>
    <name evidence="3" type="primary">Aste57867_1027</name>
    <name evidence="2" type="ORF">As57867_001026</name>
    <name evidence="3" type="ORF">ASTE57867_1027</name>
</gene>
<keyword evidence="1" id="KW-0472">Membrane</keyword>
<dbReference type="AlphaFoldDB" id="A0A485K5D6"/>
<reference evidence="2" key="2">
    <citation type="submission" date="2019-06" db="EMBL/GenBank/DDBJ databases">
        <title>Genomics analysis of Aphanomyces spp. identifies a new class of oomycete effector associated with host adaptation.</title>
        <authorList>
            <person name="Gaulin E."/>
        </authorList>
    </citation>
    <scope>NUCLEOTIDE SEQUENCE</scope>
    <source>
        <strain evidence="2">CBS 578.67</strain>
    </source>
</reference>
<sequence length="187" mass="20628">MSSMTIEPMEIDTSYMVHPATPGSSSTPHIGLDHNNLVVGKWKSGILGCMNGDLVPNCAMPTICPCVAVAQIVHRVGMYKYWTALAVFTVLLMVYAACTTCDALNWSRYFVVPMWGTTFLALLLVAYVRRNFRKQFQIPGSTFEDIACSCFFSCCVIGQMATHCEAYTPAQCTFGPKDTLPGYNRHA</sequence>
<dbReference type="EMBL" id="CAADRA010000070">
    <property type="protein sequence ID" value="VFT78249.1"/>
    <property type="molecule type" value="Genomic_DNA"/>
</dbReference>
<evidence type="ECO:0000313" key="2">
    <source>
        <dbReference type="EMBL" id="KAF0719431.1"/>
    </source>
</evidence>
<evidence type="ECO:0000313" key="4">
    <source>
        <dbReference type="Proteomes" id="UP000332933"/>
    </source>
</evidence>
<dbReference type="InterPro" id="IPR006461">
    <property type="entry name" value="PLAC_motif_containing"/>
</dbReference>
<keyword evidence="4" id="KW-1185">Reference proteome</keyword>
<keyword evidence="1" id="KW-1133">Transmembrane helix</keyword>
<feature type="transmembrane region" description="Helical" evidence="1">
    <location>
        <begin position="109"/>
        <end position="128"/>
    </location>
</feature>
<evidence type="ECO:0000256" key="1">
    <source>
        <dbReference type="SAM" id="Phobius"/>
    </source>
</evidence>
<organism evidence="3 4">
    <name type="scientific">Aphanomyces stellatus</name>
    <dbReference type="NCBI Taxonomy" id="120398"/>
    <lineage>
        <taxon>Eukaryota</taxon>
        <taxon>Sar</taxon>
        <taxon>Stramenopiles</taxon>
        <taxon>Oomycota</taxon>
        <taxon>Saprolegniomycetes</taxon>
        <taxon>Saprolegniales</taxon>
        <taxon>Verrucalvaceae</taxon>
        <taxon>Aphanomyces</taxon>
    </lineage>
</organism>